<dbReference type="RefSeq" id="WP_058209157.1">
    <property type="nucleotide sequence ID" value="NZ_LKLP01000016.1"/>
</dbReference>
<evidence type="ECO:0000313" key="16">
    <source>
        <dbReference type="EMBL" id="KSU14019.1"/>
    </source>
</evidence>
<dbReference type="HAMAP" id="MF_01382">
    <property type="entry name" value="SecA"/>
    <property type="match status" value="1"/>
</dbReference>
<dbReference type="FunFam" id="3.40.50.300:FF:000429">
    <property type="entry name" value="Preprotein translocase subunit SecA"/>
    <property type="match status" value="1"/>
</dbReference>
<evidence type="ECO:0000256" key="3">
    <source>
        <dbReference type="ARBA" id="ARBA00022448"/>
    </source>
</evidence>
<evidence type="ECO:0000256" key="10">
    <source>
        <dbReference type="ARBA" id="ARBA00023010"/>
    </source>
</evidence>
<dbReference type="Gene3D" id="3.90.1440.10">
    <property type="entry name" value="SecA, preprotein cross-linking domain"/>
    <property type="match status" value="1"/>
</dbReference>
<dbReference type="GO" id="GO:0005829">
    <property type="term" value="C:cytosol"/>
    <property type="evidence" value="ECO:0007669"/>
    <property type="project" value="TreeGrafter"/>
</dbReference>
<keyword evidence="5 12" id="KW-0963">Cytoplasm</keyword>
<evidence type="ECO:0000256" key="5">
    <source>
        <dbReference type="ARBA" id="ARBA00022490"/>
    </source>
</evidence>
<dbReference type="EMBL" id="LKLP01000016">
    <property type="protein sequence ID" value="KSU14019.1"/>
    <property type="molecule type" value="Genomic_DNA"/>
</dbReference>
<dbReference type="CDD" id="cd18803">
    <property type="entry name" value="SF2_C_secA"/>
    <property type="match status" value="1"/>
</dbReference>
<dbReference type="InterPro" id="IPR044722">
    <property type="entry name" value="SecA_SF2_C"/>
</dbReference>
<evidence type="ECO:0000256" key="8">
    <source>
        <dbReference type="ARBA" id="ARBA00022927"/>
    </source>
</evidence>
<keyword evidence="16" id="KW-0347">Helicase</keyword>
<dbReference type="Pfam" id="PF01043">
    <property type="entry name" value="SecA_PP_bind"/>
    <property type="match status" value="1"/>
</dbReference>
<keyword evidence="3 12" id="KW-0813">Transport</keyword>
<keyword evidence="6 12" id="KW-0547">Nucleotide-binding</keyword>
<dbReference type="InterPro" id="IPR011130">
    <property type="entry name" value="SecA_preprotein_X-link_dom"/>
</dbReference>
<comment type="caution">
    <text evidence="16">The sequence shown here is derived from an EMBL/GenBank/DDBJ whole genome shotgun (WGS) entry which is preliminary data.</text>
</comment>
<proteinExistence type="inferred from homology"/>
<organism evidence="16 17">
    <name type="scientific">Lactococcus lactis subsp. lactis</name>
    <name type="common">Streptococcus lactis</name>
    <dbReference type="NCBI Taxonomy" id="1360"/>
    <lineage>
        <taxon>Bacteria</taxon>
        <taxon>Bacillati</taxon>
        <taxon>Bacillota</taxon>
        <taxon>Bacilli</taxon>
        <taxon>Lactobacillales</taxon>
        <taxon>Streptococcaceae</taxon>
        <taxon>Lactococcus</taxon>
    </lineage>
</organism>
<comment type="function">
    <text evidence="12">Part of the Sec protein translocase complex. Interacts with the SecYEG preprotein conducting channel. Has a central role in coupling the hydrolysis of ATP to the transfer of proteins into and across the cell membrane, serving as an ATP-driven molecular motor driving the stepwise translocation of polypeptide chains across the membrane.</text>
</comment>
<dbReference type="GO" id="GO:0017038">
    <property type="term" value="P:protein import"/>
    <property type="evidence" value="ECO:0007669"/>
    <property type="project" value="InterPro"/>
</dbReference>
<feature type="domain" description="Helicase ATP-binding" evidence="13">
    <location>
        <begin position="75"/>
        <end position="218"/>
    </location>
</feature>
<keyword evidence="16" id="KW-0378">Hydrolase</keyword>
<dbReference type="GO" id="GO:0008564">
    <property type="term" value="F:protein-exporting ATPase activity"/>
    <property type="evidence" value="ECO:0007669"/>
    <property type="project" value="UniProtKB-EC"/>
</dbReference>
<dbReference type="Proteomes" id="UP000054230">
    <property type="component" value="Unassembled WGS sequence"/>
</dbReference>
<evidence type="ECO:0000256" key="6">
    <source>
        <dbReference type="ARBA" id="ARBA00022741"/>
    </source>
</evidence>
<dbReference type="GO" id="GO:0043952">
    <property type="term" value="P:protein transport by the Sec complex"/>
    <property type="evidence" value="ECO:0007669"/>
    <property type="project" value="TreeGrafter"/>
</dbReference>
<dbReference type="InterPro" id="IPR036670">
    <property type="entry name" value="SecA_X-link_sf"/>
</dbReference>
<dbReference type="GO" id="GO:0031522">
    <property type="term" value="C:cell envelope Sec protein transport complex"/>
    <property type="evidence" value="ECO:0007669"/>
    <property type="project" value="TreeGrafter"/>
</dbReference>
<dbReference type="SUPFAM" id="SSF81886">
    <property type="entry name" value="Helical scaffold and wing domains of SecA"/>
    <property type="match status" value="1"/>
</dbReference>
<evidence type="ECO:0000259" key="13">
    <source>
        <dbReference type="PROSITE" id="PS51192"/>
    </source>
</evidence>
<sequence length="789" mass="89773">MLKMRKYQRLVKKIHQLLPTYRAMTDEALQNQTEVLQTLLSQGKTIENLLPQAFAVIIEADKRVLGLEPYEVQVLGGLALFFGNIAEIKTGEGKTLVATLPLYARALEGKKGNFLITANEYLAERDGQEMGRVFEWLGLSVGIGIGEEDQDIEGKRRLYHSDIIYTTHSKLGFDYLFDNLGSSLSEQVVSEFNFAIIDEIDAILLDGAQTALVISGSPKVQSNYYQICDWFIKSLTSEDYEYSEDKRRVWLTEHGLKKLKTYFDIEDVYGEKYKDFYRHIVLALQANALKKRGKDYVVVDGKVLLLDVVNGRTMPGVKLQGGIHQAIESKEGVEVSKESKTLGTISYQSLFKKFVRLSGMTGTAKTDEKEFMETYHLQVIEIPTHVPTQRKDQNDQIYVTNQTKIEASIQAVKSGIIEERPVLIETGSVSMSDLYSLVLLENKIPHNLLNARTAAREQQIIGGAGRAGAVTLATSMAGRGTDIKLTSEAKANGGLKVIGTERMNNKRIDNQLRGRAGRQGEPGEAVFYVSLEDRVIIENAPHWVRKRRYSLLHQISKGRRGSTDPVHSRRLNRVMDRAQKKLGNAEVQSRKNTLAFDTILSDQRNRIYEARNKVMAENEAYFEQIIEKALHHVIHNFIYQSDDLSVHTLSDFIFNHLKSDYPLKEIEAHIDSTSPKPVMYDYLFGLAQTLITQSLHRFKDPVQLRYFKKVIILKAIDQAWVNQLDYLQQLKNMVNGRGMAQHKPLNEFGREARRRFFEMEDEIYLGVFRSLALSELKMNEDGTIELEFP</sequence>
<comment type="catalytic activity">
    <reaction evidence="12">
        <text>ATP + H2O + cellular proteinSide 1 = ADP + phosphate + cellular proteinSide 2.</text>
        <dbReference type="EC" id="7.4.2.8"/>
    </reaction>
</comment>
<keyword evidence="9 12" id="KW-1278">Translocase</keyword>
<keyword evidence="11 12" id="KW-0472">Membrane</keyword>
<dbReference type="GO" id="GO:0005524">
    <property type="term" value="F:ATP binding"/>
    <property type="evidence" value="ECO:0007669"/>
    <property type="project" value="UniProtKB-UniRule"/>
</dbReference>
<dbReference type="GO" id="GO:0006605">
    <property type="term" value="P:protein targeting"/>
    <property type="evidence" value="ECO:0007669"/>
    <property type="project" value="UniProtKB-UniRule"/>
</dbReference>
<dbReference type="PANTHER" id="PTHR30612">
    <property type="entry name" value="SECA INNER MEMBRANE COMPONENT OF SEC PROTEIN SECRETION SYSTEM"/>
    <property type="match status" value="1"/>
</dbReference>
<feature type="binding site" evidence="12">
    <location>
        <position position="73"/>
    </location>
    <ligand>
        <name>ATP</name>
        <dbReference type="ChEBI" id="CHEBI:30616"/>
    </ligand>
</feature>
<dbReference type="Gene3D" id="1.10.3060.10">
    <property type="entry name" value="Helical scaffold and wing domains of SecA"/>
    <property type="match status" value="1"/>
</dbReference>
<dbReference type="PRINTS" id="PR00906">
    <property type="entry name" value="SECA"/>
</dbReference>
<protein>
    <recommendedName>
        <fullName evidence="12">Protein translocase subunit SecA</fullName>
        <ecNumber evidence="12">7.4.2.8</ecNumber>
    </recommendedName>
</protein>
<comment type="subunit">
    <text evidence="12">Monomer and homodimer. Part of the essential Sec protein translocation apparatus which comprises SecA, SecYEG and auxiliary proteins SecDF. Other proteins may also be involved.</text>
</comment>
<dbReference type="SUPFAM" id="SSF81767">
    <property type="entry name" value="Pre-protein crosslinking domain of SecA"/>
    <property type="match status" value="1"/>
</dbReference>
<dbReference type="SMART" id="SM00958">
    <property type="entry name" value="SecA_PP_bind"/>
    <property type="match status" value="1"/>
</dbReference>
<dbReference type="InterPro" id="IPR000185">
    <property type="entry name" value="SecA"/>
</dbReference>
<dbReference type="InterPro" id="IPR001650">
    <property type="entry name" value="Helicase_C-like"/>
</dbReference>
<reference evidence="17" key="1">
    <citation type="submission" date="2015-10" db="EMBL/GenBank/DDBJ databases">
        <title>Draft Genome Sequences of 11 Lactococcus lactis subspecies cremoris strains.</title>
        <authorList>
            <person name="Wels M."/>
            <person name="Backus L."/>
            <person name="Boekhorst J."/>
            <person name="Dijkstra A."/>
            <person name="Beerthuizen M."/>
            <person name="Kelly W."/>
            <person name="Siezen R."/>
            <person name="Bachmann H."/>
            <person name="Van Hijum S."/>
        </authorList>
    </citation>
    <scope>NUCLEOTIDE SEQUENCE [LARGE SCALE GENOMIC DNA]</scope>
    <source>
        <strain evidence="17">LMG8520</strain>
    </source>
</reference>
<dbReference type="Pfam" id="PF07517">
    <property type="entry name" value="SecA_DEAD"/>
    <property type="match status" value="1"/>
</dbReference>
<comment type="similarity">
    <text evidence="2 12">Belongs to the SecA family.</text>
</comment>
<evidence type="ECO:0000256" key="1">
    <source>
        <dbReference type="ARBA" id="ARBA00004170"/>
    </source>
</evidence>
<dbReference type="PANTHER" id="PTHR30612:SF0">
    <property type="entry name" value="CHLOROPLAST PROTEIN-TRANSPORTING ATPASE"/>
    <property type="match status" value="1"/>
</dbReference>
<accession>A0A0V8DKY7</accession>
<dbReference type="InterPro" id="IPR011115">
    <property type="entry name" value="SecA_DEAD"/>
</dbReference>
<dbReference type="InterPro" id="IPR014018">
    <property type="entry name" value="SecA_motor_DEAD"/>
</dbReference>
<dbReference type="InterPro" id="IPR011116">
    <property type="entry name" value="SecA_Wing/Scaffold"/>
</dbReference>
<feature type="domain" description="SecA family profile" evidence="15">
    <location>
        <begin position="1"/>
        <end position="556"/>
    </location>
</feature>
<dbReference type="InterPro" id="IPR036266">
    <property type="entry name" value="SecA_Wing/Scaffold_sf"/>
</dbReference>
<evidence type="ECO:0000313" key="17">
    <source>
        <dbReference type="Proteomes" id="UP000054230"/>
    </source>
</evidence>
<dbReference type="InterPro" id="IPR014001">
    <property type="entry name" value="Helicase_ATP-bd"/>
</dbReference>
<dbReference type="GO" id="GO:0065002">
    <property type="term" value="P:intracellular protein transmembrane transport"/>
    <property type="evidence" value="ECO:0007669"/>
    <property type="project" value="UniProtKB-UniRule"/>
</dbReference>
<keyword evidence="8 12" id="KW-0653">Protein transport</keyword>
<evidence type="ECO:0000256" key="11">
    <source>
        <dbReference type="ARBA" id="ARBA00023136"/>
    </source>
</evidence>
<dbReference type="NCBIfam" id="TIGR03714">
    <property type="entry name" value="secA2"/>
    <property type="match status" value="1"/>
</dbReference>
<evidence type="ECO:0000256" key="9">
    <source>
        <dbReference type="ARBA" id="ARBA00022967"/>
    </source>
</evidence>
<evidence type="ECO:0000256" key="7">
    <source>
        <dbReference type="ARBA" id="ARBA00022840"/>
    </source>
</evidence>
<dbReference type="CDD" id="cd17928">
    <property type="entry name" value="DEXDc_SecA"/>
    <property type="match status" value="1"/>
</dbReference>
<evidence type="ECO:0000259" key="15">
    <source>
        <dbReference type="PROSITE" id="PS51196"/>
    </source>
</evidence>
<dbReference type="PROSITE" id="PS51192">
    <property type="entry name" value="HELICASE_ATP_BIND_1"/>
    <property type="match status" value="1"/>
</dbReference>
<dbReference type="PROSITE" id="PS51196">
    <property type="entry name" value="SECA_MOTOR_DEAD"/>
    <property type="match status" value="1"/>
</dbReference>
<dbReference type="NCBIfam" id="NF006630">
    <property type="entry name" value="PRK09200.1"/>
    <property type="match status" value="1"/>
</dbReference>
<comment type="subcellular location">
    <subcellularLocation>
        <location evidence="12">Cell membrane</location>
        <topology evidence="12">Peripheral membrane protein</topology>
        <orientation evidence="12">Cytoplasmic side</orientation>
    </subcellularLocation>
    <subcellularLocation>
        <location evidence="12">Cytoplasm</location>
    </subcellularLocation>
    <subcellularLocation>
        <location evidence="1">Membrane</location>
        <topology evidence="1">Peripheral membrane protein</topology>
    </subcellularLocation>
    <text evidence="12">Distribution is 50-50.</text>
</comment>
<keyword evidence="10 12" id="KW-0811">Translocation</keyword>
<keyword evidence="4 12" id="KW-1003">Cell membrane</keyword>
<name>A0A0V8DKY7_LACLL</name>
<dbReference type="AlphaFoldDB" id="A0A0V8DKY7"/>
<dbReference type="Gene3D" id="3.40.50.300">
    <property type="entry name" value="P-loop containing nucleotide triphosphate hydrolases"/>
    <property type="match status" value="3"/>
</dbReference>
<dbReference type="GO" id="GO:0004386">
    <property type="term" value="F:helicase activity"/>
    <property type="evidence" value="ECO:0007669"/>
    <property type="project" value="UniProtKB-KW"/>
</dbReference>
<dbReference type="GO" id="GO:0005886">
    <property type="term" value="C:plasma membrane"/>
    <property type="evidence" value="ECO:0007669"/>
    <property type="project" value="UniProtKB-SubCell"/>
</dbReference>
<feature type="domain" description="Helicase C-terminal" evidence="14">
    <location>
        <begin position="404"/>
        <end position="559"/>
    </location>
</feature>
<dbReference type="Pfam" id="PF21090">
    <property type="entry name" value="P-loop_SecA"/>
    <property type="match status" value="1"/>
</dbReference>
<feature type="binding site" evidence="12">
    <location>
        <begin position="91"/>
        <end position="95"/>
    </location>
    <ligand>
        <name>ATP</name>
        <dbReference type="ChEBI" id="CHEBI:30616"/>
    </ligand>
</feature>
<dbReference type="SUPFAM" id="SSF52540">
    <property type="entry name" value="P-loop containing nucleoside triphosphate hydrolases"/>
    <property type="match status" value="2"/>
</dbReference>
<dbReference type="InterPro" id="IPR022490">
    <property type="entry name" value="SecA2"/>
</dbReference>
<evidence type="ECO:0000259" key="14">
    <source>
        <dbReference type="PROSITE" id="PS51194"/>
    </source>
</evidence>
<dbReference type="Pfam" id="PF07516">
    <property type="entry name" value="SecA_SW"/>
    <property type="match status" value="1"/>
</dbReference>
<dbReference type="SMART" id="SM00957">
    <property type="entry name" value="SecA_DEAD"/>
    <property type="match status" value="1"/>
</dbReference>
<dbReference type="PROSITE" id="PS51194">
    <property type="entry name" value="HELICASE_CTER"/>
    <property type="match status" value="1"/>
</dbReference>
<keyword evidence="7 12" id="KW-0067">ATP-binding</keyword>
<feature type="binding site" evidence="12">
    <location>
        <position position="482"/>
    </location>
    <ligand>
        <name>ATP</name>
        <dbReference type="ChEBI" id="CHEBI:30616"/>
    </ligand>
</feature>
<dbReference type="InterPro" id="IPR027417">
    <property type="entry name" value="P-loop_NTPase"/>
</dbReference>
<gene>
    <name evidence="12" type="primary">secA</name>
    <name evidence="16" type="ORF">LMG8520_0373</name>
</gene>
<evidence type="ECO:0000256" key="4">
    <source>
        <dbReference type="ARBA" id="ARBA00022475"/>
    </source>
</evidence>
<evidence type="ECO:0000256" key="2">
    <source>
        <dbReference type="ARBA" id="ARBA00007650"/>
    </source>
</evidence>
<dbReference type="EC" id="7.4.2.8" evidence="12"/>
<dbReference type="PATRIC" id="fig|1360.106.peg.1798"/>
<evidence type="ECO:0000256" key="12">
    <source>
        <dbReference type="HAMAP-Rule" id="MF_01382"/>
    </source>
</evidence>